<evidence type="ECO:0000313" key="3">
    <source>
        <dbReference type="EMBL" id="MEM5501310.1"/>
    </source>
</evidence>
<dbReference type="SUPFAM" id="SSF51905">
    <property type="entry name" value="FAD/NAD(P)-binding domain"/>
    <property type="match status" value="1"/>
</dbReference>
<dbReference type="PANTHER" id="PTHR13847">
    <property type="entry name" value="SARCOSINE DEHYDROGENASE-RELATED"/>
    <property type="match status" value="1"/>
</dbReference>
<protein>
    <submittedName>
        <fullName evidence="3">FAD-dependent oxidoreductase</fullName>
    </submittedName>
</protein>
<evidence type="ECO:0000313" key="4">
    <source>
        <dbReference type="Proteomes" id="UP001477870"/>
    </source>
</evidence>
<organism evidence="3 4">
    <name type="scientific">Ahrensia kielensis</name>
    <dbReference type="NCBI Taxonomy" id="76980"/>
    <lineage>
        <taxon>Bacteria</taxon>
        <taxon>Pseudomonadati</taxon>
        <taxon>Pseudomonadota</taxon>
        <taxon>Alphaproteobacteria</taxon>
        <taxon>Hyphomicrobiales</taxon>
        <taxon>Ahrensiaceae</taxon>
        <taxon>Ahrensia</taxon>
    </lineage>
</organism>
<evidence type="ECO:0000256" key="1">
    <source>
        <dbReference type="ARBA" id="ARBA00023002"/>
    </source>
</evidence>
<reference evidence="3 4" key="1">
    <citation type="submission" date="2024-03" db="EMBL/GenBank/DDBJ databases">
        <title>Community enrichment and isolation of bacterial strains for fucoidan degradation.</title>
        <authorList>
            <person name="Sichert A."/>
        </authorList>
    </citation>
    <scope>NUCLEOTIDE SEQUENCE [LARGE SCALE GENOMIC DNA]</scope>
    <source>
        <strain evidence="3 4">AS62</strain>
    </source>
</reference>
<sequence length="331" mass="36052">MTQITIIGGGVAGLCVARSLRDRGADVRVIDRHGALGPHACSWWAGGMLAPFCEGENAEEPVVRLGQEAADWWDAKTHAVNRCGTLVISPTRDKAELIRFGRRTSNFETISGADIDVLEPDLAGRFNTGLLFKDEAHLSPRLALSHLRDGLIADGVTFETADADPEVYARGGLTVDCRGFQARDTITDLRGVKGEMLILSCKDVTLNRPVRLLHPRIPLYVVPRGDGIFMLGATMIESSQKSHVTARSLLELLSAAYALNPAFGEAEVLEIGVDARPAFPDNLPRIRRNGNLIRANGLFRHGFLLAPAMARMVAEMIFDNTRPEMMDEASA</sequence>
<dbReference type="EMBL" id="JBBMQO010000003">
    <property type="protein sequence ID" value="MEM5501310.1"/>
    <property type="molecule type" value="Genomic_DNA"/>
</dbReference>
<gene>
    <name evidence="3" type="ORF">WNY59_06870</name>
</gene>
<name>A0ABU9T5A9_9HYPH</name>
<dbReference type="InterPro" id="IPR036188">
    <property type="entry name" value="FAD/NAD-bd_sf"/>
</dbReference>
<dbReference type="Pfam" id="PF01266">
    <property type="entry name" value="DAO"/>
    <property type="match status" value="1"/>
</dbReference>
<keyword evidence="1" id="KW-0560">Oxidoreductase</keyword>
<dbReference type="SUPFAM" id="SSF54373">
    <property type="entry name" value="FAD-linked reductases, C-terminal domain"/>
    <property type="match status" value="1"/>
</dbReference>
<dbReference type="InterPro" id="IPR006076">
    <property type="entry name" value="FAD-dep_OxRdtase"/>
</dbReference>
<comment type="caution">
    <text evidence="3">The sequence shown here is derived from an EMBL/GenBank/DDBJ whole genome shotgun (WGS) entry which is preliminary data.</text>
</comment>
<accession>A0ABU9T5A9</accession>
<dbReference type="Proteomes" id="UP001477870">
    <property type="component" value="Unassembled WGS sequence"/>
</dbReference>
<keyword evidence="4" id="KW-1185">Reference proteome</keyword>
<evidence type="ECO:0000259" key="2">
    <source>
        <dbReference type="Pfam" id="PF01266"/>
    </source>
</evidence>
<dbReference type="RefSeq" id="WP_342847835.1">
    <property type="nucleotide sequence ID" value="NZ_JBBMQO010000003.1"/>
</dbReference>
<dbReference type="Gene3D" id="3.30.9.10">
    <property type="entry name" value="D-Amino Acid Oxidase, subunit A, domain 2"/>
    <property type="match status" value="1"/>
</dbReference>
<proteinExistence type="predicted"/>
<dbReference type="PANTHER" id="PTHR13847:SF289">
    <property type="entry name" value="GLYCINE OXIDASE"/>
    <property type="match status" value="1"/>
</dbReference>
<dbReference type="Gene3D" id="3.50.50.60">
    <property type="entry name" value="FAD/NAD(P)-binding domain"/>
    <property type="match status" value="1"/>
</dbReference>
<feature type="domain" description="FAD dependent oxidoreductase" evidence="2">
    <location>
        <begin position="4"/>
        <end position="316"/>
    </location>
</feature>